<evidence type="ECO:0000313" key="7">
    <source>
        <dbReference type="Proteomes" id="UP001337655"/>
    </source>
</evidence>
<comment type="similarity">
    <text evidence="1">Belongs to the ATG14 family.</text>
</comment>
<dbReference type="GO" id="GO:0005768">
    <property type="term" value="C:endosome"/>
    <property type="evidence" value="ECO:0007669"/>
    <property type="project" value="TreeGrafter"/>
</dbReference>
<dbReference type="RefSeq" id="XP_064661167.1">
    <property type="nucleotide sequence ID" value="XM_064801216.1"/>
</dbReference>
<accession>A0AAV9PFB1</accession>
<sequence>MTKEAIECDICHRLLDKRRQPLCASCVQATLYTPRIEQAGALLSREKAHTHVEAILRPGNHGVIAALPEDADYDAIEVGVKSHSFERANVERQAAEARVNRITAKAEQLKQQIEQYKSSAARQKDENARRRDEITGERKKLEKQHFGAIDPVYTVIRKAEHRLNKIHGRTAEAREYICRAESSLAGLKKGKDRDGRSLYWLDGLPIPDLRDMNGSNGRMRLGSVNTTEGSKQPVESYQLISASLDNVCRLMGLCCHYLSVRLPAEIILPHNKFPHAAVLPIDSSYRANDVHYPTTSSSQQLQDSSFSRPRILHLDRPFPQLQKEDPKAAALFREGVVLLAYNIAWLCRSQGVDVGTTFDDICEIGRNLYKLLPSENVGTKRPSLLRNITTATDKTTGSAPATADTQPKFGSHSHSSASHSLAGHEGHALFGPGSSWDVSIHRLTDQLKSYLRKEAQRAEWDIIDTKEWDEEQEADRAVFVGGARRQVDANMKGPAMSVMTVKPSDDEDMPRAAEGGKGRAGWMKIPCLPSF</sequence>
<organism evidence="6 7">
    <name type="scientific">Saxophila tyrrhenica</name>
    <dbReference type="NCBI Taxonomy" id="1690608"/>
    <lineage>
        <taxon>Eukaryota</taxon>
        <taxon>Fungi</taxon>
        <taxon>Dikarya</taxon>
        <taxon>Ascomycota</taxon>
        <taxon>Pezizomycotina</taxon>
        <taxon>Dothideomycetes</taxon>
        <taxon>Dothideomycetidae</taxon>
        <taxon>Mycosphaerellales</taxon>
        <taxon>Extremaceae</taxon>
        <taxon>Saxophila</taxon>
    </lineage>
</organism>
<protein>
    <recommendedName>
        <fullName evidence="2">Autophagy-related protein 14</fullName>
    </recommendedName>
</protein>
<evidence type="ECO:0000256" key="1">
    <source>
        <dbReference type="ARBA" id="ARBA00009574"/>
    </source>
</evidence>
<dbReference type="Pfam" id="PF10186">
    <property type="entry name" value="ATG14"/>
    <property type="match status" value="1"/>
</dbReference>
<feature type="compositionally biased region" description="Polar residues" evidence="5">
    <location>
        <begin position="390"/>
        <end position="405"/>
    </location>
</feature>
<evidence type="ECO:0000256" key="4">
    <source>
        <dbReference type="SAM" id="Coils"/>
    </source>
</evidence>
<evidence type="ECO:0000256" key="5">
    <source>
        <dbReference type="SAM" id="MobiDB-lite"/>
    </source>
</evidence>
<feature type="region of interest" description="Disordered" evidence="5">
    <location>
        <begin position="390"/>
        <end position="424"/>
    </location>
</feature>
<dbReference type="PANTHER" id="PTHR15157:SF13">
    <property type="entry name" value="AUTOPHAGY-RELATED PROTEIN 14"/>
    <property type="match status" value="1"/>
</dbReference>
<comment type="caution">
    <text evidence="6">The sequence shown here is derived from an EMBL/GenBank/DDBJ whole genome shotgun (WGS) entry which is preliminary data.</text>
</comment>
<dbReference type="GeneID" id="89925307"/>
<dbReference type="Proteomes" id="UP001337655">
    <property type="component" value="Unassembled WGS sequence"/>
</dbReference>
<evidence type="ECO:0000313" key="6">
    <source>
        <dbReference type="EMBL" id="KAK5172323.1"/>
    </source>
</evidence>
<dbReference type="PANTHER" id="PTHR15157">
    <property type="entry name" value="UV RADIATION RESISTANCE-ASSOCIATED GENE PROTEIN"/>
    <property type="match status" value="1"/>
</dbReference>
<gene>
    <name evidence="6" type="ORF">LTR77_003961</name>
</gene>
<feature type="coiled-coil region" evidence="4">
    <location>
        <begin position="85"/>
        <end position="144"/>
    </location>
</feature>
<dbReference type="GO" id="GO:0035493">
    <property type="term" value="P:SNARE complex assembly"/>
    <property type="evidence" value="ECO:0007669"/>
    <property type="project" value="TreeGrafter"/>
</dbReference>
<dbReference type="InterPro" id="IPR018791">
    <property type="entry name" value="UV_resistance/autophagy_Atg14"/>
</dbReference>
<evidence type="ECO:0000256" key="3">
    <source>
        <dbReference type="ARBA" id="ARBA00023054"/>
    </source>
</evidence>
<feature type="compositionally biased region" description="Low complexity" evidence="5">
    <location>
        <begin position="410"/>
        <end position="421"/>
    </location>
</feature>
<dbReference type="EMBL" id="JAVRRT010000005">
    <property type="protein sequence ID" value="KAK5172323.1"/>
    <property type="molecule type" value="Genomic_DNA"/>
</dbReference>
<dbReference type="GO" id="GO:0032991">
    <property type="term" value="C:protein-containing complex"/>
    <property type="evidence" value="ECO:0007669"/>
    <property type="project" value="UniProtKB-ARBA"/>
</dbReference>
<dbReference type="GO" id="GO:0000323">
    <property type="term" value="C:lytic vacuole"/>
    <property type="evidence" value="ECO:0007669"/>
    <property type="project" value="TreeGrafter"/>
</dbReference>
<keyword evidence="3 4" id="KW-0175">Coiled coil</keyword>
<name>A0AAV9PFB1_9PEZI</name>
<evidence type="ECO:0000256" key="2">
    <source>
        <dbReference type="ARBA" id="ARBA00013807"/>
    </source>
</evidence>
<reference evidence="6 7" key="1">
    <citation type="submission" date="2023-08" db="EMBL/GenBank/DDBJ databases">
        <title>Black Yeasts Isolated from many extreme environments.</title>
        <authorList>
            <person name="Coleine C."/>
            <person name="Stajich J.E."/>
            <person name="Selbmann L."/>
        </authorList>
    </citation>
    <scope>NUCLEOTIDE SEQUENCE [LARGE SCALE GENOMIC DNA]</scope>
    <source>
        <strain evidence="6 7">CCFEE 5935</strain>
    </source>
</reference>
<keyword evidence="7" id="KW-1185">Reference proteome</keyword>
<dbReference type="AlphaFoldDB" id="A0AAV9PFB1"/>
<proteinExistence type="inferred from homology"/>
<dbReference type="GO" id="GO:0000149">
    <property type="term" value="F:SNARE binding"/>
    <property type="evidence" value="ECO:0007669"/>
    <property type="project" value="TreeGrafter"/>
</dbReference>